<evidence type="ECO:0000313" key="8">
    <source>
        <dbReference type="Proteomes" id="UP001595783"/>
    </source>
</evidence>
<dbReference type="SMART" id="SM00988">
    <property type="entry name" value="UreE_N"/>
    <property type="match status" value="1"/>
</dbReference>
<dbReference type="PIRSF" id="PIRSF036402">
    <property type="entry name" value="Ureas_acces_UreE"/>
    <property type="match status" value="1"/>
</dbReference>
<name>A0ABV7ZLY7_9HELI</name>
<dbReference type="Gene3D" id="3.30.70.790">
    <property type="entry name" value="UreE, C-terminal domain"/>
    <property type="match status" value="1"/>
</dbReference>
<dbReference type="InterPro" id="IPR036118">
    <property type="entry name" value="UreE_N_sf"/>
</dbReference>
<evidence type="ECO:0000256" key="3">
    <source>
        <dbReference type="ARBA" id="ARBA00022596"/>
    </source>
</evidence>
<accession>A0ABV7ZLY7</accession>
<evidence type="ECO:0000256" key="4">
    <source>
        <dbReference type="ARBA" id="ARBA00023186"/>
    </source>
</evidence>
<dbReference type="SUPFAM" id="SSF69287">
    <property type="entry name" value="Urease metallochaperone UreE, N-terminal domain"/>
    <property type="match status" value="1"/>
</dbReference>
<comment type="subcellular location">
    <subcellularLocation>
        <location evidence="1 5">Cytoplasm</location>
    </subcellularLocation>
</comment>
<keyword evidence="4 5" id="KW-0143">Chaperone</keyword>
<keyword evidence="3 5" id="KW-0533">Nickel</keyword>
<gene>
    <name evidence="5" type="primary">ureE</name>
    <name evidence="7" type="ORF">ACFOPX_06440</name>
</gene>
<dbReference type="EMBL" id="JBHRZO010000043">
    <property type="protein sequence ID" value="MFC3848160.1"/>
    <property type="molecule type" value="Genomic_DNA"/>
</dbReference>
<keyword evidence="2 5" id="KW-0963">Cytoplasm</keyword>
<comment type="function">
    <text evidence="5">Involved in urease metallocenter assembly. Binds nickel. Probably functions as a nickel donor during metallocenter assembly.</text>
</comment>
<dbReference type="Pfam" id="PF05194">
    <property type="entry name" value="UreE_C"/>
    <property type="match status" value="1"/>
</dbReference>
<proteinExistence type="inferred from homology"/>
<dbReference type="InterPro" id="IPR007864">
    <property type="entry name" value="UreE_C_dom"/>
</dbReference>
<feature type="domain" description="UreE urease accessory N-terminal" evidence="6">
    <location>
        <begin position="7"/>
        <end position="71"/>
    </location>
</feature>
<dbReference type="CDD" id="cd00571">
    <property type="entry name" value="UreE"/>
    <property type="match status" value="1"/>
</dbReference>
<dbReference type="InterPro" id="IPR012406">
    <property type="entry name" value="UreE"/>
</dbReference>
<evidence type="ECO:0000313" key="7">
    <source>
        <dbReference type="EMBL" id="MFC3848160.1"/>
    </source>
</evidence>
<dbReference type="SUPFAM" id="SSF69737">
    <property type="entry name" value="Urease metallochaperone UreE, C-terminal domain"/>
    <property type="match status" value="1"/>
</dbReference>
<comment type="caution">
    <text evidence="7">The sequence shown here is derived from an EMBL/GenBank/DDBJ whole genome shotgun (WGS) entry which is preliminary data.</text>
</comment>
<keyword evidence="8" id="KW-1185">Reference proteome</keyword>
<evidence type="ECO:0000256" key="1">
    <source>
        <dbReference type="ARBA" id="ARBA00004496"/>
    </source>
</evidence>
<comment type="similarity">
    <text evidence="5">Belongs to the UreE family.</text>
</comment>
<organism evidence="7 8">
    <name type="scientific">Helicobacter baculiformis</name>
    <dbReference type="NCBI Taxonomy" id="427351"/>
    <lineage>
        <taxon>Bacteria</taxon>
        <taxon>Pseudomonadati</taxon>
        <taxon>Campylobacterota</taxon>
        <taxon>Epsilonproteobacteria</taxon>
        <taxon>Campylobacterales</taxon>
        <taxon>Helicobacteraceae</taxon>
        <taxon>Helicobacter</taxon>
    </lineage>
</organism>
<dbReference type="HAMAP" id="MF_00822">
    <property type="entry name" value="UreE"/>
    <property type="match status" value="1"/>
</dbReference>
<evidence type="ECO:0000259" key="6">
    <source>
        <dbReference type="SMART" id="SM00988"/>
    </source>
</evidence>
<dbReference type="RefSeq" id="WP_199767654.1">
    <property type="nucleotide sequence ID" value="NZ_FZMF01000037.1"/>
</dbReference>
<dbReference type="Pfam" id="PF02814">
    <property type="entry name" value="UreE_N"/>
    <property type="match status" value="1"/>
</dbReference>
<dbReference type="Gene3D" id="2.60.260.20">
    <property type="entry name" value="Urease metallochaperone UreE, N-terminal domain"/>
    <property type="match status" value="1"/>
</dbReference>
<dbReference type="Proteomes" id="UP001595783">
    <property type="component" value="Unassembled WGS sequence"/>
</dbReference>
<reference evidence="8" key="1">
    <citation type="journal article" date="2019" name="Int. J. Syst. Evol. Microbiol.">
        <title>The Global Catalogue of Microorganisms (GCM) 10K type strain sequencing project: providing services to taxonomists for standard genome sequencing and annotation.</title>
        <authorList>
            <consortium name="The Broad Institute Genomics Platform"/>
            <consortium name="The Broad Institute Genome Sequencing Center for Infectious Disease"/>
            <person name="Wu L."/>
            <person name="Ma J."/>
        </authorList>
    </citation>
    <scope>NUCLEOTIDE SEQUENCE [LARGE SCALE GENOMIC DNA]</scope>
    <source>
        <strain evidence="8">CCUG 53816</strain>
    </source>
</reference>
<sequence>MIRVQTILGNMHGRASSKELDYIDLEWFDTQKRMGRWVSRAGLEIALKLNEPPVMGLRDGDILFEDAQRIVSVNILPTEVICVYARDCAQVARICYEVGNRHASLYYGEQDLSFKTPFEKPLKILFERLEAPHEVLKSKLDSSRRISVSAPHADPLGLSAPLKFQDSSQLVIIKR</sequence>
<evidence type="ECO:0000256" key="5">
    <source>
        <dbReference type="HAMAP-Rule" id="MF_00822"/>
    </source>
</evidence>
<evidence type="ECO:0000256" key="2">
    <source>
        <dbReference type="ARBA" id="ARBA00022490"/>
    </source>
</evidence>
<protein>
    <recommendedName>
        <fullName evidence="5">Urease accessory protein UreE</fullName>
    </recommendedName>
</protein>
<dbReference type="InterPro" id="IPR004029">
    <property type="entry name" value="UreE_N"/>
</dbReference>